<keyword evidence="1" id="KW-0812">Transmembrane</keyword>
<feature type="transmembrane region" description="Helical" evidence="1">
    <location>
        <begin position="6"/>
        <end position="30"/>
    </location>
</feature>
<evidence type="ECO:0000256" key="1">
    <source>
        <dbReference type="SAM" id="Phobius"/>
    </source>
</evidence>
<organism evidence="2 3">
    <name type="scientific">Tritrichomonas foetus</name>
    <dbReference type="NCBI Taxonomy" id="1144522"/>
    <lineage>
        <taxon>Eukaryota</taxon>
        <taxon>Metamonada</taxon>
        <taxon>Parabasalia</taxon>
        <taxon>Tritrichomonadida</taxon>
        <taxon>Tritrichomonadidae</taxon>
        <taxon>Tritrichomonas</taxon>
    </lineage>
</organism>
<dbReference type="GeneID" id="94835994"/>
<dbReference type="RefSeq" id="XP_068363582.1">
    <property type="nucleotide sequence ID" value="XM_068501290.1"/>
</dbReference>
<accession>A0A1J4KL68</accession>
<feature type="transmembrane region" description="Helical" evidence="1">
    <location>
        <begin position="57"/>
        <end position="79"/>
    </location>
</feature>
<proteinExistence type="predicted"/>
<gene>
    <name evidence="2" type="ORF">TRFO_20253</name>
</gene>
<keyword evidence="1" id="KW-0472">Membrane</keyword>
<reference evidence="2" key="1">
    <citation type="submission" date="2016-10" db="EMBL/GenBank/DDBJ databases">
        <authorList>
            <person name="Benchimol M."/>
            <person name="Almeida L.G."/>
            <person name="Vasconcelos A.T."/>
            <person name="Perreira-Neves A."/>
            <person name="Rosa I.A."/>
            <person name="Tasca T."/>
            <person name="Bogo M.R."/>
            <person name="de Souza W."/>
        </authorList>
    </citation>
    <scope>NUCLEOTIDE SEQUENCE [LARGE SCALE GENOMIC DNA]</scope>
    <source>
        <strain evidence="2">K</strain>
    </source>
</reference>
<sequence length="165" mass="17821">MGGLEIYLRGCSIICFTGVALSTASFLYTLNAIGWKDISISIGNKLTKVNSIKNQKYFIVVSHLFLGVADAILAIYEIFLIISPARFNYGVNGFARGLFYILSGFCSIGVAADLGIAGGACTLIGACMTIMNTAMIKCDCMRLENVVRGRGSNKMHKIKDQDDVI</sequence>
<dbReference type="EMBL" id="MLAK01000611">
    <property type="protein sequence ID" value="OHT10446.1"/>
    <property type="molecule type" value="Genomic_DNA"/>
</dbReference>
<evidence type="ECO:0000313" key="2">
    <source>
        <dbReference type="EMBL" id="OHT10446.1"/>
    </source>
</evidence>
<protein>
    <submittedName>
        <fullName evidence="2">Uncharacterized protein</fullName>
    </submittedName>
</protein>
<keyword evidence="1" id="KW-1133">Transmembrane helix</keyword>
<keyword evidence="3" id="KW-1185">Reference proteome</keyword>
<dbReference type="VEuPathDB" id="TrichDB:TRFO_20253"/>
<evidence type="ECO:0000313" key="3">
    <source>
        <dbReference type="Proteomes" id="UP000179807"/>
    </source>
</evidence>
<dbReference type="Proteomes" id="UP000179807">
    <property type="component" value="Unassembled WGS sequence"/>
</dbReference>
<dbReference type="AlphaFoldDB" id="A0A1J4KL68"/>
<name>A0A1J4KL68_9EUKA</name>
<feature type="transmembrane region" description="Helical" evidence="1">
    <location>
        <begin position="99"/>
        <end position="127"/>
    </location>
</feature>
<comment type="caution">
    <text evidence="2">The sequence shown here is derived from an EMBL/GenBank/DDBJ whole genome shotgun (WGS) entry which is preliminary data.</text>
</comment>